<evidence type="ECO:0000313" key="3">
    <source>
        <dbReference type="EMBL" id="GAT13717.1"/>
    </source>
</evidence>
<feature type="domain" description="LytR/CpsA/Psr regulator C-terminal" evidence="2">
    <location>
        <begin position="103"/>
        <end position="192"/>
    </location>
</feature>
<keyword evidence="1" id="KW-1133">Transmembrane helix</keyword>
<proteinExistence type="predicted"/>
<organism evidence="3 4">
    <name type="scientific">Mycolicibacterium thermoresistibile</name>
    <name type="common">Mycobacterium thermoresistibile</name>
    <dbReference type="NCBI Taxonomy" id="1797"/>
    <lineage>
        <taxon>Bacteria</taxon>
        <taxon>Bacillati</taxon>
        <taxon>Actinomycetota</taxon>
        <taxon>Actinomycetes</taxon>
        <taxon>Mycobacteriales</taxon>
        <taxon>Mycobacteriaceae</taxon>
        <taxon>Mycolicibacterium</taxon>
    </lineage>
</organism>
<keyword evidence="1" id="KW-0812">Transmembrane</keyword>
<name>A0A100XBT6_MYCTH</name>
<feature type="transmembrane region" description="Helical" evidence="1">
    <location>
        <begin position="36"/>
        <end position="57"/>
    </location>
</feature>
<dbReference type="AlphaFoldDB" id="A0A100XBT6"/>
<evidence type="ECO:0000256" key="1">
    <source>
        <dbReference type="SAM" id="Phobius"/>
    </source>
</evidence>
<comment type="caution">
    <text evidence="3">The sequence shown here is derived from an EMBL/GenBank/DDBJ whole genome shotgun (WGS) entry which is preliminary data.</text>
</comment>
<sequence>MGISDARWFYSAGVVALITDGTAFDKHGRPFRRRNFLPAIVMFAVLAVATAVVWSVALNQPTHIQEVKACNPPPPAEGAPAPSLGERIDPEEMSQIAPARLADTRIRVLNATGRAGHAAEIAGALGDLGFAQPEAANDGVYSAVRLECRGQIRFGLEGRYAAAAVWLVAPCTELYQDGRPDAVVDLALGTDFEELSSSDDIRTVLASLGPDATAPPDPELLERIHTTTC</sequence>
<keyword evidence="1" id="KW-0472">Membrane</keyword>
<reference evidence="4" key="2">
    <citation type="submission" date="2016-02" db="EMBL/GenBank/DDBJ databases">
        <title>Draft genome sequence of five rapidly growing Mycobacterium species.</title>
        <authorList>
            <person name="Katahira K."/>
            <person name="Gotou Y."/>
            <person name="Iida K."/>
            <person name="Ogura Y."/>
            <person name="Hayashi T."/>
        </authorList>
    </citation>
    <scope>NUCLEOTIDE SEQUENCE [LARGE SCALE GENOMIC DNA]</scope>
    <source>
        <strain evidence="4">JCM6362</strain>
    </source>
</reference>
<dbReference type="Proteomes" id="UP000069654">
    <property type="component" value="Unassembled WGS sequence"/>
</dbReference>
<dbReference type="Pfam" id="PF13399">
    <property type="entry name" value="LytR_C"/>
    <property type="match status" value="1"/>
</dbReference>
<evidence type="ECO:0000259" key="2">
    <source>
        <dbReference type="Pfam" id="PF13399"/>
    </source>
</evidence>
<dbReference type="EMBL" id="BCTB01000004">
    <property type="protein sequence ID" value="GAT13717.1"/>
    <property type="molecule type" value="Genomic_DNA"/>
</dbReference>
<accession>A0A100XBT6</accession>
<evidence type="ECO:0000313" key="4">
    <source>
        <dbReference type="Proteomes" id="UP000069654"/>
    </source>
</evidence>
<reference evidence="3 4" key="1">
    <citation type="journal article" date="2016" name="Genome Announc.">
        <title>Draft Genome Sequences of Five Rapidly Growing Mycobacterium Species, M. thermoresistibile, M. fortuitum subsp. acetamidolyticum, M. canariasense, M. brisbanense, and M. novocastrense.</title>
        <authorList>
            <person name="Katahira K."/>
            <person name="Ogura Y."/>
            <person name="Gotoh Y."/>
            <person name="Hayashi T."/>
        </authorList>
    </citation>
    <scope>NUCLEOTIDE SEQUENCE [LARGE SCALE GENOMIC DNA]</scope>
    <source>
        <strain evidence="3 4">JCM6362</strain>
    </source>
</reference>
<dbReference type="InterPro" id="IPR027381">
    <property type="entry name" value="LytR/CpsA/Psr_C"/>
</dbReference>
<protein>
    <submittedName>
        <fullName evidence="3">Secreted alanine rich protein</fullName>
    </submittedName>
</protein>
<dbReference type="STRING" id="1797.RMCT_0688"/>
<gene>
    <name evidence="3" type="ORF">RMCT_0688</name>
</gene>
<dbReference type="NCBIfam" id="NF035953">
    <property type="entry name" value="integrity_Cei"/>
    <property type="match status" value="1"/>
</dbReference>